<name>A0A8H6MY01_9PEZI</name>
<dbReference type="CDD" id="cd09917">
    <property type="entry name" value="F-box_SF"/>
    <property type="match status" value="1"/>
</dbReference>
<dbReference type="EMBL" id="WIGM01000790">
    <property type="protein sequence ID" value="KAF6812375.1"/>
    <property type="molecule type" value="Genomic_DNA"/>
</dbReference>
<dbReference type="Pfam" id="PF00646">
    <property type="entry name" value="F-box"/>
    <property type="match status" value="1"/>
</dbReference>
<sequence>MSSNMDAAAMEAADEKPARRYNPRMEAIIEKNRRRSKINVELAMAATTDTVSTMATNTETDTEGLQTDTLQTDAKLLPAQATEAVTDSDLVTAAGNLKIRSKKTERMKRKMAKKTAKMGTSTHLLDMPNEVLIKIITNLLPSDIFKLLRTCSDMRFLIEHNRAAIGKEIIAMRYPILEKCFTLPVPLNQVDKDLHERLQDPKRLEALVIHRKYQHIPIADPMAICTCLSCVVRWNSICIAVDFSHWQESLENSIPIRLIQRGLEPGWNVALNQKTRNIVSKALVSPLHYAHILEVHLRDTVAAIKRHSSNKGNKRRHFLMTQADVQSQTDEFLGREGPSTTDLPFHRDNYYMLEVFMPGRTWLKEEKKWVYVPANLHKKDLGFVRTKWAADGVYPMSK</sequence>
<dbReference type="PROSITE" id="PS50181">
    <property type="entry name" value="FBOX"/>
    <property type="match status" value="1"/>
</dbReference>
<dbReference type="InterPro" id="IPR036047">
    <property type="entry name" value="F-box-like_dom_sf"/>
</dbReference>
<dbReference type="AlphaFoldDB" id="A0A8H6MY01"/>
<evidence type="ECO:0000313" key="3">
    <source>
        <dbReference type="Proteomes" id="UP000639643"/>
    </source>
</evidence>
<gene>
    <name evidence="2" type="ORF">CMUS01_13079</name>
</gene>
<protein>
    <submittedName>
        <fullName evidence="2">F-box domain-containing protein</fullName>
    </submittedName>
</protein>
<dbReference type="SUPFAM" id="SSF81383">
    <property type="entry name" value="F-box domain"/>
    <property type="match status" value="1"/>
</dbReference>
<evidence type="ECO:0000259" key="1">
    <source>
        <dbReference type="PROSITE" id="PS50181"/>
    </source>
</evidence>
<organism evidence="2 3">
    <name type="scientific">Colletotrichum musicola</name>
    <dbReference type="NCBI Taxonomy" id="2175873"/>
    <lineage>
        <taxon>Eukaryota</taxon>
        <taxon>Fungi</taxon>
        <taxon>Dikarya</taxon>
        <taxon>Ascomycota</taxon>
        <taxon>Pezizomycotina</taxon>
        <taxon>Sordariomycetes</taxon>
        <taxon>Hypocreomycetidae</taxon>
        <taxon>Glomerellales</taxon>
        <taxon>Glomerellaceae</taxon>
        <taxon>Colletotrichum</taxon>
        <taxon>Colletotrichum orchidearum species complex</taxon>
    </lineage>
</organism>
<comment type="caution">
    <text evidence="2">The sequence shown here is derived from an EMBL/GenBank/DDBJ whole genome shotgun (WGS) entry which is preliminary data.</text>
</comment>
<reference evidence="2" key="1">
    <citation type="journal article" date="2020" name="Phytopathology">
        <title>Genome Sequence Resources of Colletotrichum truncatum, C. plurivorum, C. musicola, and C. sojae: Four Species Pathogenic to Soybean (Glycine max).</title>
        <authorList>
            <person name="Rogerio F."/>
            <person name="Boufleur T.R."/>
            <person name="Ciampi-Guillardi M."/>
            <person name="Sukno S.A."/>
            <person name="Thon M.R."/>
            <person name="Massola Junior N.S."/>
            <person name="Baroncelli R."/>
        </authorList>
    </citation>
    <scope>NUCLEOTIDE SEQUENCE</scope>
    <source>
        <strain evidence="2">LFN0074</strain>
    </source>
</reference>
<proteinExistence type="predicted"/>
<feature type="domain" description="F-box" evidence="1">
    <location>
        <begin position="121"/>
        <end position="169"/>
    </location>
</feature>
<keyword evidence="3" id="KW-1185">Reference proteome</keyword>
<accession>A0A8H6MY01</accession>
<dbReference type="Proteomes" id="UP000639643">
    <property type="component" value="Unassembled WGS sequence"/>
</dbReference>
<dbReference type="OrthoDB" id="3642468at2759"/>
<evidence type="ECO:0000313" key="2">
    <source>
        <dbReference type="EMBL" id="KAF6812375.1"/>
    </source>
</evidence>
<dbReference type="InterPro" id="IPR001810">
    <property type="entry name" value="F-box_dom"/>
</dbReference>